<dbReference type="RefSeq" id="WP_188538443.1">
    <property type="nucleotide sequence ID" value="NZ_BMEQ01000017.1"/>
</dbReference>
<dbReference type="Pfam" id="PF10604">
    <property type="entry name" value="Polyketide_cyc2"/>
    <property type="match status" value="1"/>
</dbReference>
<feature type="domain" description="NAD-dependent epimerase/dehydratase" evidence="2">
    <location>
        <begin position="162"/>
        <end position="372"/>
    </location>
</feature>
<dbReference type="SUPFAM" id="SSF51735">
    <property type="entry name" value="NAD(P)-binding Rossmann-fold domains"/>
    <property type="match status" value="1"/>
</dbReference>
<dbReference type="InterPro" id="IPR010099">
    <property type="entry name" value="SDR39U1"/>
</dbReference>
<keyword evidence="5" id="KW-1185">Reference proteome</keyword>
<reference evidence="4" key="2">
    <citation type="submission" date="2020-09" db="EMBL/GenBank/DDBJ databases">
        <authorList>
            <person name="Sun Q."/>
            <person name="Zhou Y."/>
        </authorList>
    </citation>
    <scope>NUCLEOTIDE SEQUENCE</scope>
    <source>
        <strain evidence="4">CGMCC 1.12187</strain>
    </source>
</reference>
<evidence type="ECO:0008006" key="6">
    <source>
        <dbReference type="Google" id="ProtNLM"/>
    </source>
</evidence>
<accession>A0A917LYB9</accession>
<dbReference type="InterPro" id="IPR036291">
    <property type="entry name" value="NAD(P)-bd_dom_sf"/>
</dbReference>
<dbReference type="Gene3D" id="3.40.50.720">
    <property type="entry name" value="NAD(P)-binding Rossmann-like Domain"/>
    <property type="match status" value="1"/>
</dbReference>
<comment type="caution">
    <text evidence="4">The sequence shown here is derived from an EMBL/GenBank/DDBJ whole genome shotgun (WGS) entry which is preliminary data.</text>
</comment>
<comment type="similarity">
    <text evidence="1">Belongs to the NAD(P)-dependent epimerase/dehydratase family. SDR39U1 subfamily.</text>
</comment>
<dbReference type="InterPro" id="IPR023393">
    <property type="entry name" value="START-like_dom_sf"/>
</dbReference>
<evidence type="ECO:0000313" key="4">
    <source>
        <dbReference type="EMBL" id="GGG63753.1"/>
    </source>
</evidence>
<dbReference type="CDD" id="cd07820">
    <property type="entry name" value="SRPBCC_3"/>
    <property type="match status" value="1"/>
</dbReference>
<evidence type="ECO:0000259" key="3">
    <source>
        <dbReference type="Pfam" id="PF08338"/>
    </source>
</evidence>
<evidence type="ECO:0000313" key="5">
    <source>
        <dbReference type="Proteomes" id="UP000638848"/>
    </source>
</evidence>
<dbReference type="Pfam" id="PF01370">
    <property type="entry name" value="Epimerase"/>
    <property type="match status" value="1"/>
</dbReference>
<dbReference type="NCBIfam" id="TIGR01777">
    <property type="entry name" value="yfcH"/>
    <property type="match status" value="1"/>
</dbReference>
<name>A0A917LYB9_9MICC</name>
<gene>
    <name evidence="4" type="ORF">GCM10011374_29050</name>
</gene>
<evidence type="ECO:0000256" key="1">
    <source>
        <dbReference type="ARBA" id="ARBA00009353"/>
    </source>
</evidence>
<dbReference type="PANTHER" id="PTHR11092:SF0">
    <property type="entry name" value="EPIMERASE FAMILY PROTEIN SDR39U1"/>
    <property type="match status" value="1"/>
</dbReference>
<reference evidence="4" key="1">
    <citation type="journal article" date="2014" name="Int. J. Syst. Evol. Microbiol.">
        <title>Complete genome sequence of Corynebacterium casei LMG S-19264T (=DSM 44701T), isolated from a smear-ripened cheese.</title>
        <authorList>
            <consortium name="US DOE Joint Genome Institute (JGI-PGF)"/>
            <person name="Walter F."/>
            <person name="Albersmeier A."/>
            <person name="Kalinowski J."/>
            <person name="Ruckert C."/>
        </authorList>
    </citation>
    <scope>NUCLEOTIDE SEQUENCE</scope>
    <source>
        <strain evidence="4">CGMCC 1.12187</strain>
    </source>
</reference>
<protein>
    <recommendedName>
        <fullName evidence="6">TIGR01777 family protein</fullName>
    </recommendedName>
</protein>
<dbReference type="Gene3D" id="3.30.530.20">
    <property type="match status" value="1"/>
</dbReference>
<proteinExistence type="inferred from homology"/>
<sequence>MTTFTFTSRVPQSVEDVFAWHARPGALTRLTPAWAGSVVEESAPPLREGTQSRLRIAVPGSYGLASVPWTAEHHGYEPNREFRDRMVKGPLASWEHRHRFADDGHGGTVVTDTVEYEALPVSTGFGARLMEPTLERQFEARARRLAADLEFHSRYPDRPLTVAITGASGTIGTQLAALLSTGGHTVLRFVRREARTPLEISWDPQAGELDAGSLRGVDVVVNLSGRGLGGRLTPRAKQEILDSRVLGTRLLARAIAQLGDDAPAALISSSAIGYYGADTGGETVTEKSPAGDDFLADVCVAWERAAAEAEAAGTRVVIVRTGVVQTPAGGALRAQLPLFLVGAGGRLGSGKQWLSWISLEDIVGLFAHAVLSPALHGPVNGVAPMPVTGRDYARILAKVLGRPSLLPTPGLGPKLVLGAEGAQLMALADQRVSADRAIDRGYRFRHPDLGSALREELGRF</sequence>
<dbReference type="InterPro" id="IPR001509">
    <property type="entry name" value="Epimerase_deHydtase"/>
</dbReference>
<evidence type="ECO:0000259" key="2">
    <source>
        <dbReference type="Pfam" id="PF01370"/>
    </source>
</evidence>
<dbReference type="Proteomes" id="UP000638848">
    <property type="component" value="Unassembled WGS sequence"/>
</dbReference>
<organism evidence="4 5">
    <name type="scientific">Kocuria dechangensis</name>
    <dbReference type="NCBI Taxonomy" id="1176249"/>
    <lineage>
        <taxon>Bacteria</taxon>
        <taxon>Bacillati</taxon>
        <taxon>Actinomycetota</taxon>
        <taxon>Actinomycetes</taxon>
        <taxon>Micrococcales</taxon>
        <taxon>Micrococcaceae</taxon>
        <taxon>Kocuria</taxon>
    </lineage>
</organism>
<dbReference type="EMBL" id="BMEQ01000017">
    <property type="protein sequence ID" value="GGG63753.1"/>
    <property type="molecule type" value="Genomic_DNA"/>
</dbReference>
<dbReference type="Pfam" id="PF08338">
    <property type="entry name" value="DUF1731"/>
    <property type="match status" value="1"/>
</dbReference>
<dbReference type="InterPro" id="IPR013549">
    <property type="entry name" value="DUF1731"/>
</dbReference>
<dbReference type="SUPFAM" id="SSF55961">
    <property type="entry name" value="Bet v1-like"/>
    <property type="match status" value="1"/>
</dbReference>
<dbReference type="PANTHER" id="PTHR11092">
    <property type="entry name" value="SUGAR NUCLEOTIDE EPIMERASE RELATED"/>
    <property type="match status" value="1"/>
</dbReference>
<dbReference type="AlphaFoldDB" id="A0A917LYB9"/>
<feature type="domain" description="DUF1731" evidence="3">
    <location>
        <begin position="408"/>
        <end position="455"/>
    </location>
</feature>
<dbReference type="InterPro" id="IPR019587">
    <property type="entry name" value="Polyketide_cyclase/dehydratase"/>
</dbReference>